<comment type="caution">
    <text evidence="2">The sequence shown here is derived from an EMBL/GenBank/DDBJ whole genome shotgun (WGS) entry which is preliminary data.</text>
</comment>
<dbReference type="SUPFAM" id="SSF82171">
    <property type="entry name" value="DPP6 N-terminal domain-like"/>
    <property type="match status" value="1"/>
</dbReference>
<reference evidence="3" key="1">
    <citation type="submission" date="2017-09" db="EMBL/GenBank/DDBJ databases">
        <title>Depth-based differentiation of microbial function through sediment-hosted aquifers and enrichment of novel symbionts in the deep terrestrial subsurface.</title>
        <authorList>
            <person name="Probst A.J."/>
            <person name="Ladd B."/>
            <person name="Jarett J.K."/>
            <person name="Geller-Mcgrath D.E."/>
            <person name="Sieber C.M.K."/>
            <person name="Emerson J.B."/>
            <person name="Anantharaman K."/>
            <person name="Thomas B.C."/>
            <person name="Malmstrom R."/>
            <person name="Stieglmeier M."/>
            <person name="Klingl A."/>
            <person name="Woyke T."/>
            <person name="Ryan C.M."/>
            <person name="Banfield J.F."/>
        </authorList>
    </citation>
    <scope>NUCLEOTIDE SEQUENCE [LARGE SCALE GENOMIC DNA]</scope>
</reference>
<feature type="transmembrane region" description="Helical" evidence="1">
    <location>
        <begin position="7"/>
        <end position="25"/>
    </location>
</feature>
<dbReference type="EMBL" id="PFBH01000011">
    <property type="protein sequence ID" value="PIR85262.1"/>
    <property type="molecule type" value="Genomic_DNA"/>
</dbReference>
<proteinExistence type="predicted"/>
<evidence type="ECO:0000313" key="2">
    <source>
        <dbReference type="EMBL" id="PIR85262.1"/>
    </source>
</evidence>
<organism evidence="2 3">
    <name type="scientific">Candidatus Kaiserbacteria bacterium CG10_big_fil_rev_8_21_14_0_10_45_20</name>
    <dbReference type="NCBI Taxonomy" id="1974607"/>
    <lineage>
        <taxon>Bacteria</taxon>
        <taxon>Candidatus Kaiseribacteriota</taxon>
    </lineage>
</organism>
<sequence length="297" mass="32909">MNKTLSAVSIIFVLLVAVLGVYYFYTYPQAEEVPELTNPALLSFPGSQTVLYKDYFKNKDDSRLTDYEVVIDYASRNGEEVALVKSDINATETLVLRASAGEPFSQLYVADGGEKRMVDISPTGAYIAYSFFSGGIREGVFYGDVNDWQTRIVNTASGYIEQEIPGYAPQFITDNILLVGTSGGILLYDMGQTSFKETGLRFMTPVGMVPFRVDADSSHIVALDLNADMYHMLSINTADSFSLTYLQNIPLSEGTLVGSDENTMLFVSKFEDEDFLVSARRFNTILVADPLYQAKNI</sequence>
<evidence type="ECO:0000256" key="1">
    <source>
        <dbReference type="SAM" id="Phobius"/>
    </source>
</evidence>
<name>A0A2H0UFT2_9BACT</name>
<keyword evidence="1" id="KW-1133">Transmembrane helix</keyword>
<dbReference type="AlphaFoldDB" id="A0A2H0UFT2"/>
<protein>
    <submittedName>
        <fullName evidence="2">Uncharacterized protein</fullName>
    </submittedName>
</protein>
<keyword evidence="1" id="KW-0812">Transmembrane</keyword>
<keyword evidence="1" id="KW-0472">Membrane</keyword>
<gene>
    <name evidence="2" type="ORF">COU15_01635</name>
</gene>
<accession>A0A2H0UFT2</accession>
<dbReference type="Proteomes" id="UP000229315">
    <property type="component" value="Unassembled WGS sequence"/>
</dbReference>
<evidence type="ECO:0000313" key="3">
    <source>
        <dbReference type="Proteomes" id="UP000229315"/>
    </source>
</evidence>